<sequence length="503" mass="55161">MRPSTVAGLWASLSCCFGSGVHARSPAPRSPVSDKSVIEVDVAIVGGGAAGCHAAVRLREDFKKSILVIEKAARLARDLCASPELMPARRKQGGHVHAYQPPGGGRPVNYGVQAYLNRPTTRAFFKRFNVGLVDPDFGSYINLLLLTKNVDFKTGKMVDVKYGPVDPVGVPIGLLRYFELAVKYQPWFENGYFMQGEVPEDLLLPFGEFLRKHRLEDALGILRNLLWLSDALHTPTWTVMAVVGEPQIRAFGLGLTGPSFKWPATHSSETLFDRVLDLIRDDVLLESTVASSQRTDNGVVLTVKTPSGLKTVKAKKLLIAATPSPDNIGPWDLSDQENDVFSKFSWETLFVGVVNNTGMPSQVTSLRNTPNAPSEYFLPHGDFNDAYVRSPSGDIRDIWTTRVIGTAGLGDAEAREMLLQPLARIKEAGTYSIAAPGVLASASHGATVPKVPAEELKAGFYNKLYALQGQRRTYWTGLTFAPDYTPILWDFNEKLYPKILEGL</sequence>
<gene>
    <name evidence="2" type="ORF">UVI_02017550</name>
</gene>
<evidence type="ECO:0008006" key="4">
    <source>
        <dbReference type="Google" id="ProtNLM"/>
    </source>
</evidence>
<keyword evidence="1" id="KW-0732">Signal</keyword>
<evidence type="ECO:0000313" key="3">
    <source>
        <dbReference type="Proteomes" id="UP000054053"/>
    </source>
</evidence>
<reference evidence="3" key="1">
    <citation type="journal article" date="2016" name="Genome Announc.">
        <title>Genome sequence of Ustilaginoidea virens IPU010, a rice pathogenic fungus causing false smut.</title>
        <authorList>
            <person name="Kumagai T."/>
            <person name="Ishii T."/>
            <person name="Terai G."/>
            <person name="Umemura M."/>
            <person name="Machida M."/>
            <person name="Asai K."/>
        </authorList>
    </citation>
    <scope>NUCLEOTIDE SEQUENCE [LARGE SCALE GENOMIC DNA]</scope>
    <source>
        <strain evidence="3">IPU010</strain>
    </source>
</reference>
<evidence type="ECO:0000313" key="2">
    <source>
        <dbReference type="EMBL" id="GAO13648.1"/>
    </source>
</evidence>
<dbReference type="Gene3D" id="3.30.70.1990">
    <property type="match status" value="1"/>
</dbReference>
<name>A0A1B5KS95_USTVR</name>
<evidence type="ECO:0000256" key="1">
    <source>
        <dbReference type="SAM" id="SignalP"/>
    </source>
</evidence>
<dbReference type="Pfam" id="PF13450">
    <property type="entry name" value="NAD_binding_8"/>
    <property type="match status" value="1"/>
</dbReference>
<protein>
    <recommendedName>
        <fullName evidence="4">FAD dependent oxidoreductase</fullName>
    </recommendedName>
</protein>
<feature type="chain" id="PRO_5008577549" description="FAD dependent oxidoreductase" evidence="1">
    <location>
        <begin position="24"/>
        <end position="503"/>
    </location>
</feature>
<feature type="signal peptide" evidence="1">
    <location>
        <begin position="1"/>
        <end position="23"/>
    </location>
</feature>
<dbReference type="Gene3D" id="1.10.405.20">
    <property type="match status" value="1"/>
</dbReference>
<dbReference type="AlphaFoldDB" id="A0A1B5KS95"/>
<organism evidence="2 3">
    <name type="scientific">Ustilaginoidea virens</name>
    <name type="common">Rice false smut fungus</name>
    <name type="synonym">Villosiclava virens</name>
    <dbReference type="NCBI Taxonomy" id="1159556"/>
    <lineage>
        <taxon>Eukaryota</taxon>
        <taxon>Fungi</taxon>
        <taxon>Dikarya</taxon>
        <taxon>Ascomycota</taxon>
        <taxon>Pezizomycotina</taxon>
        <taxon>Sordariomycetes</taxon>
        <taxon>Hypocreomycetidae</taxon>
        <taxon>Hypocreales</taxon>
        <taxon>Clavicipitaceae</taxon>
        <taxon>Ustilaginoidea</taxon>
    </lineage>
</organism>
<accession>A0A1B5KS95</accession>
<proteinExistence type="predicted"/>
<dbReference type="Proteomes" id="UP000054053">
    <property type="component" value="Unassembled WGS sequence"/>
</dbReference>
<dbReference type="PROSITE" id="PS51257">
    <property type="entry name" value="PROKAR_LIPOPROTEIN"/>
    <property type="match status" value="1"/>
</dbReference>
<dbReference type="SUPFAM" id="SSF51905">
    <property type="entry name" value="FAD/NAD(P)-binding domain"/>
    <property type="match status" value="1"/>
</dbReference>
<comment type="caution">
    <text evidence="2">The sequence shown here is derived from an EMBL/GenBank/DDBJ whole genome shotgun (WGS) entry which is preliminary data.</text>
</comment>
<dbReference type="InterPro" id="IPR036188">
    <property type="entry name" value="FAD/NAD-bd_sf"/>
</dbReference>
<dbReference type="Gene3D" id="3.50.50.60">
    <property type="entry name" value="FAD/NAD(P)-binding domain"/>
    <property type="match status" value="1"/>
</dbReference>
<dbReference type="EMBL" id="BBTG02000007">
    <property type="protein sequence ID" value="GAO13648.1"/>
    <property type="molecule type" value="Genomic_DNA"/>
</dbReference>